<accession>A0A1G9WB00</accession>
<dbReference type="GO" id="GO:0006355">
    <property type="term" value="P:regulation of DNA-templated transcription"/>
    <property type="evidence" value="ECO:0007669"/>
    <property type="project" value="TreeGrafter"/>
</dbReference>
<dbReference type="GO" id="GO:0003723">
    <property type="term" value="F:RNA binding"/>
    <property type="evidence" value="ECO:0007669"/>
    <property type="project" value="InterPro"/>
</dbReference>
<dbReference type="GO" id="GO:0005829">
    <property type="term" value="C:cytosol"/>
    <property type="evidence" value="ECO:0007669"/>
    <property type="project" value="TreeGrafter"/>
</dbReference>
<dbReference type="PROSITE" id="PS50110">
    <property type="entry name" value="RESPONSE_REGULATORY"/>
    <property type="match status" value="1"/>
</dbReference>
<name>A0A1G9WB00_9FIRM</name>
<evidence type="ECO:0000259" key="5">
    <source>
        <dbReference type="PROSITE" id="PS50110"/>
    </source>
</evidence>
<feature type="domain" description="Response regulatory" evidence="5">
    <location>
        <begin position="5"/>
        <end position="118"/>
    </location>
</feature>
<dbReference type="InterPro" id="IPR039420">
    <property type="entry name" value="WalR-like"/>
</dbReference>
<dbReference type="InterPro" id="IPR005561">
    <property type="entry name" value="ANTAR"/>
</dbReference>
<organism evidence="7 8">
    <name type="scientific">Dendrosporobacter quercicolus</name>
    <dbReference type="NCBI Taxonomy" id="146817"/>
    <lineage>
        <taxon>Bacteria</taxon>
        <taxon>Bacillati</taxon>
        <taxon>Bacillota</taxon>
        <taxon>Negativicutes</taxon>
        <taxon>Selenomonadales</taxon>
        <taxon>Sporomusaceae</taxon>
        <taxon>Dendrosporobacter</taxon>
    </lineage>
</organism>
<dbReference type="SUPFAM" id="SSF52172">
    <property type="entry name" value="CheY-like"/>
    <property type="match status" value="1"/>
</dbReference>
<dbReference type="Gene3D" id="3.40.50.2300">
    <property type="match status" value="1"/>
</dbReference>
<dbReference type="InterPro" id="IPR008327">
    <property type="entry name" value="Sig_transdc_resp-reg_antiterm"/>
</dbReference>
<keyword evidence="4" id="KW-0597">Phosphoprotein</keyword>
<evidence type="ECO:0000313" key="7">
    <source>
        <dbReference type="EMBL" id="SDM81487.1"/>
    </source>
</evidence>
<dbReference type="RefSeq" id="WP_092074204.1">
    <property type="nucleotide sequence ID" value="NZ_FNHB01000007.1"/>
</dbReference>
<evidence type="ECO:0000313" key="8">
    <source>
        <dbReference type="Proteomes" id="UP000214880"/>
    </source>
</evidence>
<dbReference type="Proteomes" id="UP000214880">
    <property type="component" value="Unassembled WGS sequence"/>
</dbReference>
<proteinExistence type="predicted"/>
<evidence type="ECO:0000259" key="6">
    <source>
        <dbReference type="PROSITE" id="PS50921"/>
    </source>
</evidence>
<keyword evidence="8" id="KW-1185">Reference proteome</keyword>
<dbReference type="PIRSF" id="PIRSF036382">
    <property type="entry name" value="RR_antiterm"/>
    <property type="match status" value="1"/>
</dbReference>
<feature type="domain" description="ANTAR" evidence="6">
    <location>
        <begin position="124"/>
        <end position="185"/>
    </location>
</feature>
<dbReference type="STRING" id="146817.SAMN04488502_107172"/>
<keyword evidence="2" id="KW-0238">DNA-binding</keyword>
<sequence>MKPLSILLVEDEVLIRVDIKEMLERAGHVVAAECGDGLKAVELARQVAPELVLMDIMIPGLDGLEVAKVMHQSNIPVVILTAYGQPNFIKRAENVHVYGYVIKPLSEQNLLATVHIAYSRWQEFCRVNNELREIKEKLAGLQTIARARAIIQDQLGISAQDAHKRLLREAMRQRVTVTAFAAEIITNKKN</sequence>
<gene>
    <name evidence="7" type="ORF">SAMN04488502_107172</name>
</gene>
<dbReference type="InterPro" id="IPR036388">
    <property type="entry name" value="WH-like_DNA-bd_sf"/>
</dbReference>
<protein>
    <submittedName>
        <fullName evidence="7">Response regulator receiver and ANTAR domain protein</fullName>
    </submittedName>
</protein>
<dbReference type="InterPro" id="IPR001789">
    <property type="entry name" value="Sig_transdc_resp-reg_receiver"/>
</dbReference>
<dbReference type="GO" id="GO:0032993">
    <property type="term" value="C:protein-DNA complex"/>
    <property type="evidence" value="ECO:0007669"/>
    <property type="project" value="TreeGrafter"/>
</dbReference>
<dbReference type="PROSITE" id="PS50921">
    <property type="entry name" value="ANTAR"/>
    <property type="match status" value="1"/>
</dbReference>
<dbReference type="PANTHER" id="PTHR48111:SF69">
    <property type="entry name" value="RESPONSE REGULATOR RECEIVER"/>
    <property type="match status" value="1"/>
</dbReference>
<dbReference type="PANTHER" id="PTHR48111">
    <property type="entry name" value="REGULATOR OF RPOS"/>
    <property type="match status" value="1"/>
</dbReference>
<dbReference type="OrthoDB" id="9808843at2"/>
<feature type="modified residue" description="4-aspartylphosphate" evidence="4">
    <location>
        <position position="55"/>
    </location>
</feature>
<keyword evidence="3" id="KW-0804">Transcription</keyword>
<keyword evidence="1" id="KW-0805">Transcription regulation</keyword>
<dbReference type="EMBL" id="FNHB01000007">
    <property type="protein sequence ID" value="SDM81487.1"/>
    <property type="molecule type" value="Genomic_DNA"/>
</dbReference>
<evidence type="ECO:0000256" key="1">
    <source>
        <dbReference type="ARBA" id="ARBA00023015"/>
    </source>
</evidence>
<dbReference type="Pfam" id="PF00072">
    <property type="entry name" value="Response_reg"/>
    <property type="match status" value="1"/>
</dbReference>
<dbReference type="Gene3D" id="1.10.10.10">
    <property type="entry name" value="Winged helix-like DNA-binding domain superfamily/Winged helix DNA-binding domain"/>
    <property type="match status" value="1"/>
</dbReference>
<evidence type="ECO:0000256" key="4">
    <source>
        <dbReference type="PROSITE-ProRule" id="PRU00169"/>
    </source>
</evidence>
<dbReference type="GO" id="GO:0000976">
    <property type="term" value="F:transcription cis-regulatory region binding"/>
    <property type="evidence" value="ECO:0007669"/>
    <property type="project" value="TreeGrafter"/>
</dbReference>
<dbReference type="SMART" id="SM00448">
    <property type="entry name" value="REC"/>
    <property type="match status" value="1"/>
</dbReference>
<reference evidence="7 8" key="1">
    <citation type="submission" date="2016-10" db="EMBL/GenBank/DDBJ databases">
        <authorList>
            <person name="de Groot N.N."/>
        </authorList>
    </citation>
    <scope>NUCLEOTIDE SEQUENCE [LARGE SCALE GENOMIC DNA]</scope>
    <source>
        <strain evidence="7 8">DSM 1736</strain>
    </source>
</reference>
<dbReference type="GO" id="GO:0000156">
    <property type="term" value="F:phosphorelay response regulator activity"/>
    <property type="evidence" value="ECO:0007669"/>
    <property type="project" value="TreeGrafter"/>
</dbReference>
<dbReference type="Pfam" id="PF03861">
    <property type="entry name" value="ANTAR"/>
    <property type="match status" value="1"/>
</dbReference>
<dbReference type="InterPro" id="IPR011006">
    <property type="entry name" value="CheY-like_superfamily"/>
</dbReference>
<evidence type="ECO:0000256" key="3">
    <source>
        <dbReference type="ARBA" id="ARBA00023163"/>
    </source>
</evidence>
<dbReference type="SMART" id="SM01012">
    <property type="entry name" value="ANTAR"/>
    <property type="match status" value="1"/>
</dbReference>
<dbReference type="AlphaFoldDB" id="A0A1G9WB00"/>
<evidence type="ECO:0000256" key="2">
    <source>
        <dbReference type="ARBA" id="ARBA00023125"/>
    </source>
</evidence>